<dbReference type="OrthoDB" id="18679at2759"/>
<name>A0A0C9MJY1_9FUNG</name>
<dbReference type="Pfam" id="PF26091">
    <property type="entry name" value="PWI_CCDC43"/>
    <property type="match status" value="1"/>
</dbReference>
<evidence type="ECO:0000256" key="2">
    <source>
        <dbReference type="ARBA" id="ARBA00023054"/>
    </source>
</evidence>
<keyword evidence="2" id="KW-0175">Coiled coil</keyword>
<feature type="compositionally biased region" description="Basic and acidic residues" evidence="3">
    <location>
        <begin position="116"/>
        <end position="127"/>
    </location>
</feature>
<evidence type="ECO:0000313" key="6">
    <source>
        <dbReference type="Proteomes" id="UP000053815"/>
    </source>
</evidence>
<evidence type="ECO:0000259" key="4">
    <source>
        <dbReference type="Pfam" id="PF26091"/>
    </source>
</evidence>
<organism evidence="5">
    <name type="scientific">Mucor ambiguus</name>
    <dbReference type="NCBI Taxonomy" id="91626"/>
    <lineage>
        <taxon>Eukaryota</taxon>
        <taxon>Fungi</taxon>
        <taxon>Fungi incertae sedis</taxon>
        <taxon>Mucoromycota</taxon>
        <taxon>Mucoromycotina</taxon>
        <taxon>Mucoromycetes</taxon>
        <taxon>Mucorales</taxon>
        <taxon>Mucorineae</taxon>
        <taxon>Mucoraceae</taxon>
        <taxon>Mucor</taxon>
    </lineage>
</organism>
<dbReference type="AlphaFoldDB" id="A0A0C9MJY1"/>
<evidence type="ECO:0000256" key="1">
    <source>
        <dbReference type="ARBA" id="ARBA00005305"/>
    </source>
</evidence>
<dbReference type="PANTHER" id="PTHR31684">
    <property type="entry name" value="COILED-COIL DOMAIN-CONTAINING PROTEIN 43"/>
    <property type="match status" value="1"/>
</dbReference>
<dbReference type="InterPro" id="IPR058771">
    <property type="entry name" value="PWI_CCDC43"/>
</dbReference>
<dbReference type="InterPro" id="IPR037666">
    <property type="entry name" value="CCDC43"/>
</dbReference>
<sequence>MSVVDKVTEQLALIELKDDDIAEYITGIIEDESMEEDEKREVISEFLSEATDKDTENLINHLLKDWKQVHEDKQKEAEEKKSKLIQDAKAREEERRIKAEKEQEENASLRTAQKQLTKDQKEARDKLMQQYGYVADGSDDESKKEEPTELTPRDRRRGKTLPVADPLLAANRNADIVKEKEQARREELRKIADKEKERNRMLQSKQKKDKEQDKEKKKTQKGERRRM</sequence>
<protein>
    <recommendedName>
        <fullName evidence="4">CCDC43 PWI-like domain-containing protein</fullName>
    </recommendedName>
</protein>
<feature type="compositionally biased region" description="Polar residues" evidence="3">
    <location>
        <begin position="106"/>
        <end position="115"/>
    </location>
</feature>
<feature type="compositionally biased region" description="Basic and acidic residues" evidence="3">
    <location>
        <begin position="71"/>
        <end position="101"/>
    </location>
</feature>
<feature type="compositionally biased region" description="Basic and acidic residues" evidence="3">
    <location>
        <begin position="175"/>
        <end position="227"/>
    </location>
</feature>
<reference evidence="5" key="1">
    <citation type="submission" date="2014-09" db="EMBL/GenBank/DDBJ databases">
        <title>Draft genome sequence of an oleaginous Mucoromycotina fungus Mucor ambiguus NBRC6742.</title>
        <authorList>
            <person name="Takeda I."/>
            <person name="Yamane N."/>
            <person name="Morita T."/>
            <person name="Tamano K."/>
            <person name="Machida M."/>
            <person name="Baker S."/>
            <person name="Koike H."/>
        </authorList>
    </citation>
    <scope>NUCLEOTIDE SEQUENCE</scope>
    <source>
        <strain evidence="5">NBRC 6742</strain>
    </source>
</reference>
<evidence type="ECO:0000313" key="5">
    <source>
        <dbReference type="EMBL" id="GAN03472.1"/>
    </source>
</evidence>
<accession>A0A0C9MJY1</accession>
<comment type="similarity">
    <text evidence="1">Belongs to the CCDC43 family.</text>
</comment>
<evidence type="ECO:0000256" key="3">
    <source>
        <dbReference type="SAM" id="MobiDB-lite"/>
    </source>
</evidence>
<feature type="domain" description="CCDC43 PWI-like" evidence="4">
    <location>
        <begin position="9"/>
        <end position="71"/>
    </location>
</feature>
<gene>
    <name evidence="5" type="ORF">MAM1_0041c02926</name>
</gene>
<keyword evidence="6" id="KW-1185">Reference proteome</keyword>
<dbReference type="Proteomes" id="UP000053815">
    <property type="component" value="Unassembled WGS sequence"/>
</dbReference>
<feature type="compositionally biased region" description="Basic and acidic residues" evidence="3">
    <location>
        <begin position="140"/>
        <end position="153"/>
    </location>
</feature>
<dbReference type="PANTHER" id="PTHR31684:SF2">
    <property type="entry name" value="COILED-COIL DOMAIN-CONTAINING PROTEIN 43"/>
    <property type="match status" value="1"/>
</dbReference>
<dbReference type="EMBL" id="DF836330">
    <property type="protein sequence ID" value="GAN03472.1"/>
    <property type="molecule type" value="Genomic_DNA"/>
</dbReference>
<proteinExistence type="inferred from homology"/>
<feature type="region of interest" description="Disordered" evidence="3">
    <location>
        <begin position="71"/>
        <end position="227"/>
    </location>
</feature>